<accession>A0A1K2I073</accession>
<dbReference type="InterPro" id="IPR043130">
    <property type="entry name" value="CDP-OH_PTrfase_TM_dom"/>
</dbReference>
<dbReference type="OrthoDB" id="9782011at2"/>
<keyword evidence="3" id="KW-0812">Transmembrane</keyword>
<dbReference type="AlphaFoldDB" id="A0A1K2I073"/>
<dbReference type="Pfam" id="PF01066">
    <property type="entry name" value="CDP-OH_P_transf"/>
    <property type="match status" value="1"/>
</dbReference>
<feature type="transmembrane region" description="Helical" evidence="3">
    <location>
        <begin position="94"/>
        <end position="111"/>
    </location>
</feature>
<name>A0A1K2I073_9HYPH</name>
<comment type="similarity">
    <text evidence="2">Belongs to the CDP-alcohol phosphatidyltransferase class-I family.</text>
</comment>
<gene>
    <name evidence="4" type="ORF">SAMN02983003_2847</name>
</gene>
<keyword evidence="3" id="KW-0472">Membrane</keyword>
<dbReference type="RefSeq" id="WP_084603541.1">
    <property type="nucleotide sequence ID" value="NZ_FPKU01000002.1"/>
</dbReference>
<feature type="transmembrane region" description="Helical" evidence="3">
    <location>
        <begin position="54"/>
        <end position="73"/>
    </location>
</feature>
<evidence type="ECO:0000256" key="1">
    <source>
        <dbReference type="ARBA" id="ARBA00022679"/>
    </source>
</evidence>
<feature type="transmembrane region" description="Helical" evidence="3">
    <location>
        <begin position="208"/>
        <end position="225"/>
    </location>
</feature>
<dbReference type="InterPro" id="IPR048254">
    <property type="entry name" value="CDP_ALCOHOL_P_TRANSF_CS"/>
</dbReference>
<dbReference type="InterPro" id="IPR000462">
    <property type="entry name" value="CDP-OH_P_trans"/>
</dbReference>
<proteinExistence type="inferred from homology"/>
<keyword evidence="3" id="KW-1133">Transmembrane helix</keyword>
<protein>
    <submittedName>
        <fullName evidence="4">Phosphatidylglycerophosphate synthase</fullName>
    </submittedName>
</protein>
<feature type="transmembrane region" description="Helical" evidence="3">
    <location>
        <begin position="173"/>
        <end position="196"/>
    </location>
</feature>
<evidence type="ECO:0000256" key="2">
    <source>
        <dbReference type="RuleBase" id="RU003750"/>
    </source>
</evidence>
<dbReference type="Gene3D" id="1.20.120.1760">
    <property type="match status" value="1"/>
</dbReference>
<feature type="transmembrane region" description="Helical" evidence="3">
    <location>
        <begin position="231"/>
        <end position="253"/>
    </location>
</feature>
<feature type="transmembrane region" description="Helical" evidence="3">
    <location>
        <begin position="29"/>
        <end position="48"/>
    </location>
</feature>
<dbReference type="EMBL" id="FPKU01000002">
    <property type="protein sequence ID" value="SFZ85679.1"/>
    <property type="molecule type" value="Genomic_DNA"/>
</dbReference>
<feature type="transmembrane region" description="Helical" evidence="3">
    <location>
        <begin position="117"/>
        <end position="136"/>
    </location>
</feature>
<keyword evidence="5" id="KW-1185">Reference proteome</keyword>
<sequence length="258" mass="27649">MGEPSLLSTAGRLPPSPVSYPGDRVLPRFVLGAALNLVVVLPVSAWLADGRPAGMALGVATFIALQAFAAHLLRRLYPHERLGLCNLVTQFRSGLIAAFTAPLAVPGLLATDAVVGWSLLGLAIFALSLDGVDGFLARRSGLVSRFGARFDVEMDSILALILTLLVLQSGKAGLWVLVLGVMRYLFVLAGMALPWLNADLPERFSRKAICVIQIATLIALLAPFITPPFAWWLAAATSALLVWSFAVDVVWLARNRVR</sequence>
<dbReference type="STRING" id="665118.SAMN02983003_2847"/>
<organism evidence="4 5">
    <name type="scientific">Devosia enhydra</name>
    <dbReference type="NCBI Taxonomy" id="665118"/>
    <lineage>
        <taxon>Bacteria</taxon>
        <taxon>Pseudomonadati</taxon>
        <taxon>Pseudomonadota</taxon>
        <taxon>Alphaproteobacteria</taxon>
        <taxon>Hyphomicrobiales</taxon>
        <taxon>Devosiaceae</taxon>
        <taxon>Devosia</taxon>
    </lineage>
</organism>
<dbReference type="PROSITE" id="PS00379">
    <property type="entry name" value="CDP_ALCOHOL_P_TRANSF"/>
    <property type="match status" value="1"/>
</dbReference>
<dbReference type="GO" id="GO:0008654">
    <property type="term" value="P:phospholipid biosynthetic process"/>
    <property type="evidence" value="ECO:0007669"/>
    <property type="project" value="InterPro"/>
</dbReference>
<dbReference type="Proteomes" id="UP000183447">
    <property type="component" value="Unassembled WGS sequence"/>
</dbReference>
<evidence type="ECO:0000256" key="3">
    <source>
        <dbReference type="SAM" id="Phobius"/>
    </source>
</evidence>
<reference evidence="4 5" key="1">
    <citation type="submission" date="2016-11" db="EMBL/GenBank/DDBJ databases">
        <authorList>
            <person name="Jaros S."/>
            <person name="Januszkiewicz K."/>
            <person name="Wedrychowicz H."/>
        </authorList>
    </citation>
    <scope>NUCLEOTIDE SEQUENCE [LARGE SCALE GENOMIC DNA]</scope>
    <source>
        <strain evidence="4 5">ATCC 23634</strain>
    </source>
</reference>
<keyword evidence="1 2" id="KW-0808">Transferase</keyword>
<evidence type="ECO:0000313" key="4">
    <source>
        <dbReference type="EMBL" id="SFZ85679.1"/>
    </source>
</evidence>
<dbReference type="GO" id="GO:0016020">
    <property type="term" value="C:membrane"/>
    <property type="evidence" value="ECO:0007669"/>
    <property type="project" value="InterPro"/>
</dbReference>
<dbReference type="GO" id="GO:0016780">
    <property type="term" value="F:phosphotransferase activity, for other substituted phosphate groups"/>
    <property type="evidence" value="ECO:0007669"/>
    <property type="project" value="InterPro"/>
</dbReference>
<evidence type="ECO:0000313" key="5">
    <source>
        <dbReference type="Proteomes" id="UP000183447"/>
    </source>
</evidence>